<sequence length="630" mass="70043">MLSSRMAVKPCGLVALRRRMERPVFPIACDERPGGCFKCAEKNFVCPGYDTSVDRFFRDETAAVEVKAKKAKTKAIIARDERDRVQLEKAALGKLKNAIEVPLLAPIIDHAITFFMQRYAMGLEEPPMNSKDFNQHLSTHGFHPIIATSMTALGLAGVASMYRDSTLKRECTKWYAKALKMTNDALRDPIEVKSDNTLLATMILGVYESTTNDKSLVAWAHHVTGASSLLQMRGKGQFSTPAGRRMWLQNIGLLTLQRLGIGEELPEFVHELGKEMQNWENKDDPGIRFYHLHIKVIDLRAQILNRRLTDLHAIVNIALELDGYATTVFEGVDEKWWSYEVRSCDPGTPGVFGTEYHLYPSLSAHQTWDWIRYNRIYLYDIIRNALIAGFATSPPVFSGPHYLQLLETSTQVIYRMQADIIATIPQYFQTLPTEHTTPSSPSECLPSRSVSPSSFALGTDLMKPVYPSPSNNTQTTPSPPPSIPARSATSSPFPSNPPKFMGSNFPASSTPLFTGNARDTSPTHRLPIVRVSGGFSSIWALYIAGATPIASPESQEYAINSLLKANSDFGINQAGVLAAALKIKIELDRRERECGGVPNADGSSSWNQWDGKWTRIVPMYMPMTGPHVDE</sequence>
<gene>
    <name evidence="2" type="ORF">PDIGIT_LOCUS10968</name>
</gene>
<dbReference type="EMBL" id="CAOQHR010000007">
    <property type="protein sequence ID" value="CAI6337852.1"/>
    <property type="molecule type" value="Genomic_DNA"/>
</dbReference>
<dbReference type="InterPro" id="IPR021858">
    <property type="entry name" value="Fun_TF"/>
</dbReference>
<keyword evidence="3" id="KW-1185">Reference proteome</keyword>
<evidence type="ECO:0000313" key="3">
    <source>
        <dbReference type="Proteomes" id="UP001152607"/>
    </source>
</evidence>
<dbReference type="OrthoDB" id="2991872at2759"/>
<accession>A0A9W4XXI2</accession>
<feature type="region of interest" description="Disordered" evidence="1">
    <location>
        <begin position="432"/>
        <end position="452"/>
    </location>
</feature>
<organism evidence="2 3">
    <name type="scientific">Periconia digitata</name>
    <dbReference type="NCBI Taxonomy" id="1303443"/>
    <lineage>
        <taxon>Eukaryota</taxon>
        <taxon>Fungi</taxon>
        <taxon>Dikarya</taxon>
        <taxon>Ascomycota</taxon>
        <taxon>Pezizomycotina</taxon>
        <taxon>Dothideomycetes</taxon>
        <taxon>Pleosporomycetidae</taxon>
        <taxon>Pleosporales</taxon>
        <taxon>Massarineae</taxon>
        <taxon>Periconiaceae</taxon>
        <taxon>Periconia</taxon>
    </lineage>
</organism>
<evidence type="ECO:0000256" key="1">
    <source>
        <dbReference type="SAM" id="MobiDB-lite"/>
    </source>
</evidence>
<dbReference type="InterPro" id="IPR053175">
    <property type="entry name" value="DHMBA_Reg_Transcription_Factor"/>
</dbReference>
<reference evidence="2" key="1">
    <citation type="submission" date="2023-01" db="EMBL/GenBank/DDBJ databases">
        <authorList>
            <person name="Van Ghelder C."/>
            <person name="Rancurel C."/>
        </authorList>
    </citation>
    <scope>NUCLEOTIDE SEQUENCE</scope>
    <source>
        <strain evidence="2">CNCM I-4278</strain>
    </source>
</reference>
<dbReference type="Proteomes" id="UP001152607">
    <property type="component" value="Unassembled WGS sequence"/>
</dbReference>
<dbReference type="Pfam" id="PF11951">
    <property type="entry name" value="Fungal_trans_2"/>
    <property type="match status" value="1"/>
</dbReference>
<dbReference type="AlphaFoldDB" id="A0A9W4XXI2"/>
<protein>
    <submittedName>
        <fullName evidence="2">Uncharacterized protein</fullName>
    </submittedName>
</protein>
<feature type="region of interest" description="Disordered" evidence="1">
    <location>
        <begin position="466"/>
        <end position="508"/>
    </location>
</feature>
<comment type="caution">
    <text evidence="2">The sequence shown here is derived from an EMBL/GenBank/DDBJ whole genome shotgun (WGS) entry which is preliminary data.</text>
</comment>
<evidence type="ECO:0000313" key="2">
    <source>
        <dbReference type="EMBL" id="CAI6337852.1"/>
    </source>
</evidence>
<dbReference type="PANTHER" id="PTHR38791">
    <property type="entry name" value="ZN(II)2CYS6 TRANSCRIPTION FACTOR (EUROFUNG)-RELATED-RELATED"/>
    <property type="match status" value="1"/>
</dbReference>
<name>A0A9W4XXI2_9PLEO</name>
<proteinExistence type="predicted"/>
<dbReference type="PANTHER" id="PTHR38791:SF1">
    <property type="entry name" value="TRANSCRIPTION FACTOR, PUTATIVE-RELATED"/>
    <property type="match status" value="1"/>
</dbReference>